<keyword evidence="1" id="KW-0472">Membrane</keyword>
<dbReference type="EMBL" id="ML976616">
    <property type="protein sequence ID" value="KAF1845943.1"/>
    <property type="molecule type" value="Genomic_DNA"/>
</dbReference>
<dbReference type="GeneID" id="63850706"/>
<dbReference type="AlphaFoldDB" id="A0A9P4GGZ6"/>
<evidence type="ECO:0000313" key="2">
    <source>
        <dbReference type="EMBL" id="KAF1845943.1"/>
    </source>
</evidence>
<sequence length="84" mass="9728">MIQHSRFSNYRSFQVMYTAPIRLGVAVSTLTGVWVFYKKGGGTKLLRYTMKGSSVRQVFWRLRDGYANGRIQIACLRPHENPRC</sequence>
<protein>
    <submittedName>
        <fullName evidence="2">Uncharacterized protein</fullName>
    </submittedName>
</protein>
<evidence type="ECO:0000256" key="1">
    <source>
        <dbReference type="SAM" id="Phobius"/>
    </source>
</evidence>
<keyword evidence="1" id="KW-0812">Transmembrane</keyword>
<name>A0A9P4GGZ6_9PLEO</name>
<reference evidence="2" key="1">
    <citation type="submission" date="2020-01" db="EMBL/GenBank/DDBJ databases">
        <authorList>
            <consortium name="DOE Joint Genome Institute"/>
            <person name="Haridas S."/>
            <person name="Albert R."/>
            <person name="Binder M."/>
            <person name="Bloem J."/>
            <person name="Labutti K."/>
            <person name="Salamov A."/>
            <person name="Andreopoulos B."/>
            <person name="Baker S.E."/>
            <person name="Barry K."/>
            <person name="Bills G."/>
            <person name="Bluhm B.H."/>
            <person name="Cannon C."/>
            <person name="Castanera R."/>
            <person name="Culley D.E."/>
            <person name="Daum C."/>
            <person name="Ezra D."/>
            <person name="Gonzalez J.B."/>
            <person name="Henrissat B."/>
            <person name="Kuo A."/>
            <person name="Liang C."/>
            <person name="Lipzen A."/>
            <person name="Lutzoni F."/>
            <person name="Magnuson J."/>
            <person name="Mondo S."/>
            <person name="Nolan M."/>
            <person name="Ohm R."/>
            <person name="Pangilinan J."/>
            <person name="Park H.-J."/>
            <person name="Ramirez L."/>
            <person name="Alfaro M."/>
            <person name="Sun H."/>
            <person name="Tritt A."/>
            <person name="Yoshinaga Y."/>
            <person name="Zwiers L.-H."/>
            <person name="Turgeon B.G."/>
            <person name="Goodwin S.B."/>
            <person name="Spatafora J.W."/>
            <person name="Crous P.W."/>
            <person name="Grigoriev I.V."/>
        </authorList>
    </citation>
    <scope>NUCLEOTIDE SEQUENCE</scope>
    <source>
        <strain evidence="2">CBS 394.84</strain>
    </source>
</reference>
<keyword evidence="3" id="KW-1185">Reference proteome</keyword>
<dbReference type="RefSeq" id="XP_040788506.1">
    <property type="nucleotide sequence ID" value="XM_040933455.1"/>
</dbReference>
<organism evidence="2 3">
    <name type="scientific">Cucurbitaria berberidis CBS 394.84</name>
    <dbReference type="NCBI Taxonomy" id="1168544"/>
    <lineage>
        <taxon>Eukaryota</taxon>
        <taxon>Fungi</taxon>
        <taxon>Dikarya</taxon>
        <taxon>Ascomycota</taxon>
        <taxon>Pezizomycotina</taxon>
        <taxon>Dothideomycetes</taxon>
        <taxon>Pleosporomycetidae</taxon>
        <taxon>Pleosporales</taxon>
        <taxon>Pleosporineae</taxon>
        <taxon>Cucurbitariaceae</taxon>
        <taxon>Cucurbitaria</taxon>
    </lineage>
</organism>
<evidence type="ECO:0000313" key="3">
    <source>
        <dbReference type="Proteomes" id="UP000800039"/>
    </source>
</evidence>
<gene>
    <name evidence="2" type="ORF">K460DRAFT_366788</name>
</gene>
<comment type="caution">
    <text evidence="2">The sequence shown here is derived from an EMBL/GenBank/DDBJ whole genome shotgun (WGS) entry which is preliminary data.</text>
</comment>
<accession>A0A9P4GGZ6</accession>
<keyword evidence="1" id="KW-1133">Transmembrane helix</keyword>
<proteinExistence type="predicted"/>
<dbReference type="Proteomes" id="UP000800039">
    <property type="component" value="Unassembled WGS sequence"/>
</dbReference>
<feature type="transmembrane region" description="Helical" evidence="1">
    <location>
        <begin position="15"/>
        <end position="37"/>
    </location>
</feature>